<evidence type="ECO:0000256" key="6">
    <source>
        <dbReference type="ARBA" id="ARBA00022737"/>
    </source>
</evidence>
<reference evidence="15" key="1">
    <citation type="submission" date="2020-11" db="EMBL/GenBank/DDBJ databases">
        <authorList>
            <person name="Tran Van P."/>
        </authorList>
    </citation>
    <scope>NUCLEOTIDE SEQUENCE</scope>
</reference>
<evidence type="ECO:0000256" key="9">
    <source>
        <dbReference type="ARBA" id="ARBA00023180"/>
    </source>
</evidence>
<dbReference type="GO" id="GO:0005886">
    <property type="term" value="C:plasma membrane"/>
    <property type="evidence" value="ECO:0007669"/>
    <property type="project" value="UniProtKB-SubCell"/>
</dbReference>
<evidence type="ECO:0000313" key="16">
    <source>
        <dbReference type="Proteomes" id="UP000678499"/>
    </source>
</evidence>
<evidence type="ECO:0000256" key="12">
    <source>
        <dbReference type="SAM" id="MobiDB-lite"/>
    </source>
</evidence>
<sequence length="629" mass="70409">MGRKGDKGDRGRDGQPGVQTYALNDTEVTKILVPPKIIKPPKEADFRGRKKPMVLYEGENLRLACAASGQPEPVVEWTRTDGQPFRVGKWTTNAVLGKYLNLTEIHRDHMGEYKCSASNGIPPDDEKKYDVEVHFPPYIEVRRTMVPAPRGFWAFLVCDIETYPEAVTYWERGPRERGPRERGTPDERGSLIAPTDTYVLSVTQKENSKYKFNMTLNITSMKEDDYRQYRCVASNLRGLTKGILTVHEVSPDNFNPVPYDGEKATFGHRPDHVGYEDLCPPPPDCPKCKPTLCSSDGSRVSYAGITGSAFGNYSNAAHPKRLPTGSKITSCVLTTAEIPTEPVSCRDIVVTERSLTKSWNAMGFSAILSMIKLGIESGSSPKKTRNRLQNTQLDATALRAELNVTSPRNLLFVGKSLSLTFSSSMRKLLGSSHVIYKGSFFYQTNDQNSTRVARYDLKTGIVTTMIVPEAEYANGTRLYSSRHSFFDFNVDENGIWVIYGLRKKKTIVVVKFDPTTMQIDYAWNVTLEHHKVGDMFIVCGVLYAVDSLTEGETKIRFALDLYYHQLLSDVDLTFSNPFRQNTMEIISWDNGNQLAYPIKYTSSGDEDSNGPDVNALQEPPSKDGFAFAG</sequence>
<dbReference type="InterPro" id="IPR003598">
    <property type="entry name" value="Ig_sub2"/>
</dbReference>
<dbReference type="EMBL" id="CAJPEX010000009">
    <property type="protein sequence ID" value="CAG0912340.1"/>
    <property type="molecule type" value="Genomic_DNA"/>
</dbReference>
<dbReference type="GO" id="GO:0005615">
    <property type="term" value="C:extracellular space"/>
    <property type="evidence" value="ECO:0007669"/>
    <property type="project" value="TreeGrafter"/>
</dbReference>
<keyword evidence="10" id="KW-0393">Immunoglobulin domain</keyword>
<dbReference type="SUPFAM" id="SSF48726">
    <property type="entry name" value="Immunoglobulin"/>
    <property type="match status" value="2"/>
</dbReference>
<evidence type="ECO:0000256" key="2">
    <source>
        <dbReference type="ARBA" id="ARBA00004613"/>
    </source>
</evidence>
<dbReference type="PANTHER" id="PTHR23192">
    <property type="entry name" value="OLFACTOMEDIN-RELATED"/>
    <property type="match status" value="1"/>
</dbReference>
<gene>
    <name evidence="15" type="ORF">NMOB1V02_LOCUS132</name>
</gene>
<dbReference type="GO" id="GO:0007165">
    <property type="term" value="P:signal transduction"/>
    <property type="evidence" value="ECO:0007669"/>
    <property type="project" value="TreeGrafter"/>
</dbReference>
<feature type="domain" description="Ig-like" evidence="13">
    <location>
        <begin position="136"/>
        <end position="250"/>
    </location>
</feature>
<dbReference type="SMART" id="SM00409">
    <property type="entry name" value="IG"/>
    <property type="match status" value="2"/>
</dbReference>
<evidence type="ECO:0000256" key="4">
    <source>
        <dbReference type="ARBA" id="ARBA00022525"/>
    </source>
</evidence>
<dbReference type="InterPro" id="IPR003112">
    <property type="entry name" value="Olfac-like_dom"/>
</dbReference>
<dbReference type="SMART" id="SM00284">
    <property type="entry name" value="OLF"/>
    <property type="match status" value="1"/>
</dbReference>
<dbReference type="InterPro" id="IPR050605">
    <property type="entry name" value="Olfactomedin-like_domain"/>
</dbReference>
<dbReference type="Pfam" id="PF13927">
    <property type="entry name" value="Ig_3"/>
    <property type="match status" value="1"/>
</dbReference>
<evidence type="ECO:0000259" key="14">
    <source>
        <dbReference type="PROSITE" id="PS51132"/>
    </source>
</evidence>
<dbReference type="PROSITE" id="PS50835">
    <property type="entry name" value="IG_LIKE"/>
    <property type="match status" value="2"/>
</dbReference>
<feature type="domain" description="Ig-like" evidence="13">
    <location>
        <begin position="35"/>
        <end position="134"/>
    </location>
</feature>
<evidence type="ECO:0000313" key="15">
    <source>
        <dbReference type="EMBL" id="CAD7272188.1"/>
    </source>
</evidence>
<evidence type="ECO:0000256" key="11">
    <source>
        <dbReference type="PROSITE-ProRule" id="PRU00446"/>
    </source>
</evidence>
<feature type="region of interest" description="Disordered" evidence="12">
    <location>
        <begin position="601"/>
        <end position="629"/>
    </location>
</feature>
<proteinExistence type="predicted"/>
<keyword evidence="4" id="KW-0964">Secreted</keyword>
<evidence type="ECO:0000256" key="3">
    <source>
        <dbReference type="ARBA" id="ARBA00022475"/>
    </source>
</evidence>
<dbReference type="Gene3D" id="2.60.40.10">
    <property type="entry name" value="Immunoglobulins"/>
    <property type="match status" value="2"/>
</dbReference>
<dbReference type="InterPro" id="IPR007110">
    <property type="entry name" value="Ig-like_dom"/>
</dbReference>
<dbReference type="SMART" id="SM00408">
    <property type="entry name" value="IGc2"/>
    <property type="match status" value="2"/>
</dbReference>
<name>A0A7R9BEK6_9CRUS</name>
<dbReference type="Pfam" id="PF02191">
    <property type="entry name" value="OLF"/>
    <property type="match status" value="1"/>
</dbReference>
<keyword evidence="7" id="KW-0472">Membrane</keyword>
<keyword evidence="3" id="KW-1003">Cell membrane</keyword>
<evidence type="ECO:0000259" key="13">
    <source>
        <dbReference type="PROSITE" id="PS50835"/>
    </source>
</evidence>
<keyword evidence="16" id="KW-1185">Reference proteome</keyword>
<evidence type="ECO:0000256" key="8">
    <source>
        <dbReference type="ARBA" id="ARBA00023157"/>
    </source>
</evidence>
<feature type="domain" description="Olfactomedin-like" evidence="14">
    <location>
        <begin position="330"/>
        <end position="602"/>
    </location>
</feature>
<dbReference type="InterPro" id="IPR036179">
    <property type="entry name" value="Ig-like_dom_sf"/>
</dbReference>
<accession>A0A7R9BEK6</accession>
<dbReference type="OrthoDB" id="8626508at2759"/>
<organism evidence="15">
    <name type="scientific">Notodromas monacha</name>
    <dbReference type="NCBI Taxonomy" id="399045"/>
    <lineage>
        <taxon>Eukaryota</taxon>
        <taxon>Metazoa</taxon>
        <taxon>Ecdysozoa</taxon>
        <taxon>Arthropoda</taxon>
        <taxon>Crustacea</taxon>
        <taxon>Oligostraca</taxon>
        <taxon>Ostracoda</taxon>
        <taxon>Podocopa</taxon>
        <taxon>Podocopida</taxon>
        <taxon>Cypridocopina</taxon>
        <taxon>Cypridoidea</taxon>
        <taxon>Cyprididae</taxon>
        <taxon>Notodromas</taxon>
    </lineage>
</organism>
<dbReference type="PANTHER" id="PTHR23192:SF85">
    <property type="entry name" value="GLIOMEDIN"/>
    <property type="match status" value="1"/>
</dbReference>
<comment type="subcellular location">
    <subcellularLocation>
        <location evidence="1">Cell membrane</location>
    </subcellularLocation>
    <subcellularLocation>
        <location evidence="2">Secreted</location>
    </subcellularLocation>
</comment>
<dbReference type="FunFam" id="2.60.40.10:FF:000328">
    <property type="entry name" value="CLUMA_CG000981, isoform A"/>
    <property type="match status" value="1"/>
</dbReference>
<dbReference type="Proteomes" id="UP000678499">
    <property type="component" value="Unassembled WGS sequence"/>
</dbReference>
<comment type="caution">
    <text evidence="11">Lacks conserved residue(s) required for the propagation of feature annotation.</text>
</comment>
<keyword evidence="6" id="KW-0677">Repeat</keyword>
<keyword evidence="9" id="KW-0325">Glycoprotein</keyword>
<protein>
    <submittedName>
        <fullName evidence="15">Uncharacterized protein</fullName>
    </submittedName>
</protein>
<dbReference type="InterPro" id="IPR003599">
    <property type="entry name" value="Ig_sub"/>
</dbReference>
<keyword evidence="5" id="KW-0732">Signal</keyword>
<keyword evidence="8" id="KW-1015">Disulfide bond</keyword>
<dbReference type="EMBL" id="OA882046">
    <property type="protein sequence ID" value="CAD7272188.1"/>
    <property type="molecule type" value="Genomic_DNA"/>
</dbReference>
<dbReference type="AlphaFoldDB" id="A0A7R9BEK6"/>
<evidence type="ECO:0000256" key="1">
    <source>
        <dbReference type="ARBA" id="ARBA00004236"/>
    </source>
</evidence>
<evidence type="ECO:0000256" key="10">
    <source>
        <dbReference type="ARBA" id="ARBA00023319"/>
    </source>
</evidence>
<evidence type="ECO:0000256" key="7">
    <source>
        <dbReference type="ARBA" id="ARBA00023136"/>
    </source>
</evidence>
<evidence type="ECO:0000256" key="5">
    <source>
        <dbReference type="ARBA" id="ARBA00022729"/>
    </source>
</evidence>
<dbReference type="PROSITE" id="PS51132">
    <property type="entry name" value="OLF"/>
    <property type="match status" value="1"/>
</dbReference>
<dbReference type="InterPro" id="IPR013783">
    <property type="entry name" value="Ig-like_fold"/>
</dbReference>